<dbReference type="PANTHER" id="PTHR35788">
    <property type="entry name" value="EXPORTED PROTEIN-RELATED"/>
    <property type="match status" value="1"/>
</dbReference>
<keyword evidence="2" id="KW-0175">Coiled coil</keyword>
<evidence type="ECO:0000256" key="2">
    <source>
        <dbReference type="SAM" id="Coils"/>
    </source>
</evidence>
<gene>
    <name evidence="4" type="ORF">HNQ80_003206</name>
</gene>
<protein>
    <submittedName>
        <fullName evidence="4">Vancomycin resistance protein YoaR</fullName>
    </submittedName>
</protein>
<proteinExistence type="predicted"/>
<dbReference type="PANTHER" id="PTHR35788:SF1">
    <property type="entry name" value="EXPORTED PROTEIN"/>
    <property type="match status" value="1"/>
</dbReference>
<evidence type="ECO:0000313" key="4">
    <source>
        <dbReference type="EMBL" id="MBB6217100.1"/>
    </source>
</evidence>
<dbReference type="Pfam" id="PF04294">
    <property type="entry name" value="VanW"/>
    <property type="match status" value="1"/>
</dbReference>
<reference evidence="4 5" key="1">
    <citation type="submission" date="2020-08" db="EMBL/GenBank/DDBJ databases">
        <title>Genomic Encyclopedia of Type Strains, Phase IV (KMG-IV): sequencing the most valuable type-strain genomes for metagenomic binning, comparative biology and taxonomic classification.</title>
        <authorList>
            <person name="Goeker M."/>
        </authorList>
    </citation>
    <scope>NUCLEOTIDE SEQUENCE [LARGE SCALE GENOMIC DNA]</scope>
    <source>
        <strain evidence="4 5">DSM 103526</strain>
    </source>
</reference>
<dbReference type="InterPro" id="IPR022029">
    <property type="entry name" value="YoaR-like_PG-bd"/>
</dbReference>
<organism evidence="4 5">
    <name type="scientific">Anaerosolibacter carboniphilus</name>
    <dbReference type="NCBI Taxonomy" id="1417629"/>
    <lineage>
        <taxon>Bacteria</taxon>
        <taxon>Bacillati</taxon>
        <taxon>Bacillota</taxon>
        <taxon>Clostridia</taxon>
        <taxon>Peptostreptococcales</taxon>
        <taxon>Thermotaleaceae</taxon>
        <taxon>Anaerosolibacter</taxon>
    </lineage>
</organism>
<dbReference type="Gene3D" id="2.20.230.10">
    <property type="entry name" value="Resuscitation-promoting factor rpfb"/>
    <property type="match status" value="1"/>
</dbReference>
<keyword evidence="1" id="KW-0732">Signal</keyword>
<dbReference type="PROSITE" id="PS51109">
    <property type="entry name" value="G5"/>
    <property type="match status" value="1"/>
</dbReference>
<dbReference type="InterPro" id="IPR011098">
    <property type="entry name" value="G5_dom"/>
</dbReference>
<keyword evidence="5" id="KW-1185">Reference proteome</keyword>
<name>A0A841KYQ7_9FIRM</name>
<accession>A0A841KYQ7</accession>
<dbReference type="InterPro" id="IPR007391">
    <property type="entry name" value="Vancomycin_resist_VanW"/>
</dbReference>
<feature type="coiled-coil region" evidence="2">
    <location>
        <begin position="47"/>
        <end position="74"/>
    </location>
</feature>
<evidence type="ECO:0000259" key="3">
    <source>
        <dbReference type="PROSITE" id="PS51109"/>
    </source>
</evidence>
<dbReference type="InterPro" id="IPR052913">
    <property type="entry name" value="Glycopeptide_resist_protein"/>
</dbReference>
<dbReference type="Proteomes" id="UP000579281">
    <property type="component" value="Unassembled WGS sequence"/>
</dbReference>
<dbReference type="Pfam" id="PF12229">
    <property type="entry name" value="PG_binding_4"/>
    <property type="match status" value="1"/>
</dbReference>
<feature type="domain" description="G5" evidence="3">
    <location>
        <begin position="373"/>
        <end position="452"/>
    </location>
</feature>
<dbReference type="SMART" id="SM01208">
    <property type="entry name" value="G5"/>
    <property type="match status" value="1"/>
</dbReference>
<comment type="caution">
    <text evidence="4">The sequence shown here is derived from an EMBL/GenBank/DDBJ whole genome shotgun (WGS) entry which is preliminary data.</text>
</comment>
<evidence type="ECO:0000256" key="1">
    <source>
        <dbReference type="ARBA" id="ARBA00022729"/>
    </source>
</evidence>
<dbReference type="EMBL" id="JACHEN010000020">
    <property type="protein sequence ID" value="MBB6217100.1"/>
    <property type="molecule type" value="Genomic_DNA"/>
</dbReference>
<dbReference type="RefSeq" id="WP_184311614.1">
    <property type="nucleotide sequence ID" value="NZ_JACHEN010000020.1"/>
</dbReference>
<dbReference type="AlphaFoldDB" id="A0A841KYQ7"/>
<dbReference type="Pfam" id="PF07501">
    <property type="entry name" value="G5"/>
    <property type="match status" value="1"/>
</dbReference>
<sequence>MRKVFKFKIFITAIIVIIFATPVVAFGINSVGKIYKILPQNVMLNDLSIGKKDIQEVQEILNEIEREMMDKKIIVVFSDADKIYQKEYELSMLGYGTNKLEILDEIRYIVENELTLIEKIKAYNEIKKQGKAYRVAYTKDEAKFIEALDYFDQIELGQPQNAQYKYENGKIIIIGGASGYSLDKEELFEMIDPSLIEKEIHAEIPLKEIPPEISKSQLEQGGVKERVSVFSTTFDPNNRTRTNNLKKAVKTIDGTVLVPGQEFSFNQIVGKRTIENGYQEAGIYVNGQVKTGLGGGICQVSTTLYNAALLFDLEIQERHPHSLTVPYVPLSRDAAVSWGSKDFRFVNNTPHNIFIHGEIRGNQIIFELFSTADNKEVKLISQTIASIPAPIKEIEDETMVIGERKVTDPGHVGYKSKLIKEVYIDGSLAGVKTMSTDNYMATSKIIKVGTKEKQMND</sequence>
<evidence type="ECO:0000313" key="5">
    <source>
        <dbReference type="Proteomes" id="UP000579281"/>
    </source>
</evidence>